<dbReference type="EMBL" id="KZ819638">
    <property type="protein sequence ID" value="PWN88481.1"/>
    <property type="molecule type" value="Genomic_DNA"/>
</dbReference>
<reference evidence="2" key="1">
    <citation type="journal article" date="2018" name="Mol. Biol. Evol.">
        <title>Broad Genomic Sampling Reveals a Smut Pathogenic Ancestry of the Fungal Clade Ustilaginomycotina.</title>
        <authorList>
            <person name="Kijpornyongpan T."/>
            <person name="Mondo S.J."/>
            <person name="Barry K."/>
            <person name="Sandor L."/>
            <person name="Lee J."/>
            <person name="Lipzen A."/>
            <person name="Pangilinan J."/>
            <person name="LaButti K."/>
            <person name="Hainaut M."/>
            <person name="Henrissat B."/>
            <person name="Grigoriev I.V."/>
            <person name="Spatafora J.W."/>
            <person name="Aime M.C."/>
        </authorList>
    </citation>
    <scope>NUCLEOTIDE SEQUENCE [LARGE SCALE GENOMIC DNA]</scope>
    <source>
        <strain evidence="2">MCA 4198</strain>
    </source>
</reference>
<protein>
    <recommendedName>
        <fullName evidence="4">MT-A70-domain-containing protein</fullName>
    </recommendedName>
</protein>
<organism evidence="2 3">
    <name type="scientific">Acaromyces ingoldii</name>
    <dbReference type="NCBI Taxonomy" id="215250"/>
    <lineage>
        <taxon>Eukaryota</taxon>
        <taxon>Fungi</taxon>
        <taxon>Dikarya</taxon>
        <taxon>Basidiomycota</taxon>
        <taxon>Ustilaginomycotina</taxon>
        <taxon>Exobasidiomycetes</taxon>
        <taxon>Exobasidiales</taxon>
        <taxon>Cryptobasidiaceae</taxon>
        <taxon>Acaromyces</taxon>
    </lineage>
</organism>
<dbReference type="GO" id="GO:0008168">
    <property type="term" value="F:methyltransferase activity"/>
    <property type="evidence" value="ECO:0007669"/>
    <property type="project" value="TreeGrafter"/>
</dbReference>
<keyword evidence="3" id="KW-1185">Reference proteome</keyword>
<dbReference type="GO" id="GO:0005634">
    <property type="term" value="C:nucleus"/>
    <property type="evidence" value="ECO:0007669"/>
    <property type="project" value="TreeGrafter"/>
</dbReference>
<dbReference type="PANTHER" id="PTHR12829:SF4">
    <property type="entry name" value="N(6)-ADENINE-SPECIFIC METHYLTRANSFERASE METTL4"/>
    <property type="match status" value="1"/>
</dbReference>
<evidence type="ECO:0000313" key="3">
    <source>
        <dbReference type="Proteomes" id="UP000245768"/>
    </source>
</evidence>
<dbReference type="STRING" id="215250.A0A316YH56"/>
<name>A0A316YH56_9BASI</name>
<dbReference type="InParanoid" id="A0A316YH56"/>
<dbReference type="PANTHER" id="PTHR12829">
    <property type="entry name" value="N6-ADENOSINE-METHYLTRANSFERASE"/>
    <property type="match status" value="1"/>
</dbReference>
<evidence type="ECO:0000313" key="2">
    <source>
        <dbReference type="EMBL" id="PWN88481.1"/>
    </source>
</evidence>
<dbReference type="Pfam" id="PF05063">
    <property type="entry name" value="MT-A70"/>
    <property type="match status" value="1"/>
</dbReference>
<accession>A0A316YH56</accession>
<dbReference type="GeneID" id="37040097"/>
<evidence type="ECO:0008006" key="4">
    <source>
        <dbReference type="Google" id="ProtNLM"/>
    </source>
</evidence>
<feature type="region of interest" description="Disordered" evidence="1">
    <location>
        <begin position="51"/>
        <end position="83"/>
    </location>
</feature>
<proteinExistence type="predicted"/>
<evidence type="ECO:0000256" key="1">
    <source>
        <dbReference type="SAM" id="MobiDB-lite"/>
    </source>
</evidence>
<sequence length="418" mass="46178">MGDDEDDRPRRGNLLFSGSTEVEGHTEVEIHVIDALASLIDALPRVSLSSEPIRKPWDAGGNNHDGEGDSNGDSANTPARKRMKPEQRFGINVDKMVDTAHAELCRAWKGPWLTARSMDKVHVRQDKIGSETTPWADLEAAQSHDETGMIHKFVFNNSEQEYDVDRVTLAPRSGFLITNLLRSQLQLPEGWIGVVEHARQHPASLVLVDPPYPNMSASRLQQGKREAYRTVDDLYDLWKMVPAVETLIGQDTLVGCWVTNHAKVQAFVLEKLFDAWKLQHLGQLVWVKVTSGDAAEGGGQLVVPLQNRAGRKPYEILLLGRRRPSADENKGKEKGAMVHMVAGSVPLDHSRKPDVTGAYVLGPMLPKERPLNVYDIFGRTALRGPVSNSARDQKGVEGHTAGSFVSIGNQACLFNEIV</sequence>
<dbReference type="InterPro" id="IPR007757">
    <property type="entry name" value="MT-A70-like"/>
</dbReference>
<dbReference type="RefSeq" id="XP_025375679.1">
    <property type="nucleotide sequence ID" value="XM_025518181.1"/>
</dbReference>
<gene>
    <name evidence="2" type="ORF">FA10DRAFT_164285</name>
</gene>
<dbReference type="OrthoDB" id="61116at2759"/>
<dbReference type="Proteomes" id="UP000245768">
    <property type="component" value="Unassembled WGS sequence"/>
</dbReference>
<dbReference type="AlphaFoldDB" id="A0A316YH56"/>